<evidence type="ECO:0000313" key="2">
    <source>
        <dbReference type="EMBL" id="CAF4390447.1"/>
    </source>
</evidence>
<protein>
    <submittedName>
        <fullName evidence="2">Uncharacterized protein</fullName>
    </submittedName>
</protein>
<feature type="signal peptide" evidence="1">
    <location>
        <begin position="1"/>
        <end position="17"/>
    </location>
</feature>
<accession>A0A820NLI6</accession>
<feature type="chain" id="PRO_5032997537" evidence="1">
    <location>
        <begin position="18"/>
        <end position="56"/>
    </location>
</feature>
<reference evidence="2" key="1">
    <citation type="submission" date="2021-02" db="EMBL/GenBank/DDBJ databases">
        <authorList>
            <person name="Nowell W R."/>
        </authorList>
    </citation>
    <scope>NUCLEOTIDE SEQUENCE</scope>
</reference>
<keyword evidence="1" id="KW-0732">Signal</keyword>
<dbReference type="AlphaFoldDB" id="A0A820NLI6"/>
<organism evidence="2 3">
    <name type="scientific">Adineta steineri</name>
    <dbReference type="NCBI Taxonomy" id="433720"/>
    <lineage>
        <taxon>Eukaryota</taxon>
        <taxon>Metazoa</taxon>
        <taxon>Spiralia</taxon>
        <taxon>Gnathifera</taxon>
        <taxon>Rotifera</taxon>
        <taxon>Eurotatoria</taxon>
        <taxon>Bdelloidea</taxon>
        <taxon>Adinetida</taxon>
        <taxon>Adinetidae</taxon>
        <taxon>Adineta</taxon>
    </lineage>
</organism>
<gene>
    <name evidence="2" type="ORF">KXQ929_LOCUS50430</name>
</gene>
<sequence>MLVSYISFLLTFTYVTAVAVVPRWEHTPAERMRLLGPLASVGSRVEFPCKTLEPSA</sequence>
<dbReference type="Proteomes" id="UP000663868">
    <property type="component" value="Unassembled WGS sequence"/>
</dbReference>
<comment type="caution">
    <text evidence="2">The sequence shown here is derived from an EMBL/GenBank/DDBJ whole genome shotgun (WGS) entry which is preliminary data.</text>
</comment>
<evidence type="ECO:0000313" key="3">
    <source>
        <dbReference type="Proteomes" id="UP000663868"/>
    </source>
</evidence>
<name>A0A820NLI6_9BILA</name>
<proteinExistence type="predicted"/>
<dbReference type="EMBL" id="CAJOBB010023103">
    <property type="protein sequence ID" value="CAF4390447.1"/>
    <property type="molecule type" value="Genomic_DNA"/>
</dbReference>
<feature type="non-terminal residue" evidence="2">
    <location>
        <position position="1"/>
    </location>
</feature>
<evidence type="ECO:0000256" key="1">
    <source>
        <dbReference type="SAM" id="SignalP"/>
    </source>
</evidence>